<keyword evidence="6 8" id="KW-0460">Magnesium</keyword>
<evidence type="ECO:0000313" key="11">
    <source>
        <dbReference type="Proteomes" id="UP001501004"/>
    </source>
</evidence>
<gene>
    <name evidence="8" type="primary">vapC</name>
    <name evidence="10" type="ORF">GCM10022239_09250</name>
</gene>
<evidence type="ECO:0000313" key="10">
    <source>
        <dbReference type="EMBL" id="GAA3735353.1"/>
    </source>
</evidence>
<evidence type="ECO:0000256" key="4">
    <source>
        <dbReference type="ARBA" id="ARBA00022723"/>
    </source>
</evidence>
<protein>
    <recommendedName>
        <fullName evidence="8">Ribonuclease VapC</fullName>
        <shortName evidence="8">RNase VapC</shortName>
        <ecNumber evidence="8">3.1.-.-</ecNumber>
    </recommendedName>
    <alternativeName>
        <fullName evidence="8">Toxin VapC</fullName>
    </alternativeName>
</protein>
<evidence type="ECO:0000259" key="9">
    <source>
        <dbReference type="Pfam" id="PF01850"/>
    </source>
</evidence>
<dbReference type="CDD" id="cd18768">
    <property type="entry name" value="PIN_MtVapC4-C5-like"/>
    <property type="match status" value="1"/>
</dbReference>
<evidence type="ECO:0000256" key="7">
    <source>
        <dbReference type="ARBA" id="ARBA00038093"/>
    </source>
</evidence>
<keyword evidence="11" id="KW-1185">Reference proteome</keyword>
<dbReference type="Pfam" id="PF01850">
    <property type="entry name" value="PIN"/>
    <property type="match status" value="1"/>
</dbReference>
<dbReference type="Gene3D" id="3.40.50.1010">
    <property type="entry name" value="5'-nuclease"/>
    <property type="match status" value="1"/>
</dbReference>
<reference evidence="11" key="1">
    <citation type="journal article" date="2019" name="Int. J. Syst. Evol. Microbiol.">
        <title>The Global Catalogue of Microorganisms (GCM) 10K type strain sequencing project: providing services to taxonomists for standard genome sequencing and annotation.</title>
        <authorList>
            <consortium name="The Broad Institute Genomics Platform"/>
            <consortium name="The Broad Institute Genome Sequencing Center for Infectious Disease"/>
            <person name="Wu L."/>
            <person name="Ma J."/>
        </authorList>
    </citation>
    <scope>NUCLEOTIDE SEQUENCE [LARGE SCALE GENOMIC DNA]</scope>
    <source>
        <strain evidence="11">JCM 16949</strain>
    </source>
</reference>
<sequence length="132" mass="14213">MATRGLLDTSVVIAVETGRPVDYGAMPLQQFICSISLAELHLGVHTASNAESRSARMGTLEAIAGIRSLSVNAAAAAHWGRLRYRLREAGRRMNVNDLWIASVALAHDMPVITQDQDFTILSDLDGPAVVMV</sequence>
<evidence type="ECO:0000256" key="8">
    <source>
        <dbReference type="HAMAP-Rule" id="MF_00265"/>
    </source>
</evidence>
<dbReference type="EC" id="3.1.-.-" evidence="8"/>
<organism evidence="10 11">
    <name type="scientific">Leifsonella bigeumensis</name>
    <dbReference type="NCBI Taxonomy" id="433643"/>
    <lineage>
        <taxon>Bacteria</taxon>
        <taxon>Bacillati</taxon>
        <taxon>Actinomycetota</taxon>
        <taxon>Actinomycetes</taxon>
        <taxon>Micrococcales</taxon>
        <taxon>Microbacteriaceae</taxon>
        <taxon>Leifsonella</taxon>
    </lineage>
</organism>
<dbReference type="InterPro" id="IPR029060">
    <property type="entry name" value="PIN-like_dom_sf"/>
</dbReference>
<evidence type="ECO:0000256" key="6">
    <source>
        <dbReference type="ARBA" id="ARBA00022842"/>
    </source>
</evidence>
<accession>A0ABP7FB64</accession>
<dbReference type="HAMAP" id="MF_00265">
    <property type="entry name" value="VapC_Nob1"/>
    <property type="match status" value="1"/>
</dbReference>
<comment type="cofactor">
    <cofactor evidence="1 8">
        <name>Mg(2+)</name>
        <dbReference type="ChEBI" id="CHEBI:18420"/>
    </cofactor>
</comment>
<keyword evidence="3 8" id="KW-0540">Nuclease</keyword>
<evidence type="ECO:0000256" key="5">
    <source>
        <dbReference type="ARBA" id="ARBA00022801"/>
    </source>
</evidence>
<dbReference type="SUPFAM" id="SSF88723">
    <property type="entry name" value="PIN domain-like"/>
    <property type="match status" value="1"/>
</dbReference>
<dbReference type="RefSeq" id="WP_344754190.1">
    <property type="nucleotide sequence ID" value="NZ_BAABAE010000002.1"/>
</dbReference>
<evidence type="ECO:0000256" key="2">
    <source>
        <dbReference type="ARBA" id="ARBA00022649"/>
    </source>
</evidence>
<evidence type="ECO:0000256" key="1">
    <source>
        <dbReference type="ARBA" id="ARBA00001946"/>
    </source>
</evidence>
<dbReference type="PANTHER" id="PTHR33653:SF1">
    <property type="entry name" value="RIBONUCLEASE VAPC2"/>
    <property type="match status" value="1"/>
</dbReference>
<dbReference type="InterPro" id="IPR022907">
    <property type="entry name" value="VapC_family"/>
</dbReference>
<dbReference type="Proteomes" id="UP001501004">
    <property type="component" value="Unassembled WGS sequence"/>
</dbReference>
<feature type="binding site" evidence="8">
    <location>
        <position position="97"/>
    </location>
    <ligand>
        <name>Mg(2+)</name>
        <dbReference type="ChEBI" id="CHEBI:18420"/>
    </ligand>
</feature>
<proteinExistence type="inferred from homology"/>
<name>A0ABP7FB64_9MICO</name>
<evidence type="ECO:0000256" key="3">
    <source>
        <dbReference type="ARBA" id="ARBA00022722"/>
    </source>
</evidence>
<keyword evidence="8" id="KW-0800">Toxin</keyword>
<dbReference type="InterPro" id="IPR002716">
    <property type="entry name" value="PIN_dom"/>
</dbReference>
<dbReference type="InterPro" id="IPR050556">
    <property type="entry name" value="Type_II_TA_system_RNase"/>
</dbReference>
<keyword evidence="4 8" id="KW-0479">Metal-binding</keyword>
<dbReference type="EMBL" id="BAABAE010000002">
    <property type="protein sequence ID" value="GAA3735353.1"/>
    <property type="molecule type" value="Genomic_DNA"/>
</dbReference>
<dbReference type="PANTHER" id="PTHR33653">
    <property type="entry name" value="RIBONUCLEASE VAPC2"/>
    <property type="match status" value="1"/>
</dbReference>
<keyword evidence="2 8" id="KW-1277">Toxin-antitoxin system</keyword>
<keyword evidence="5 8" id="KW-0378">Hydrolase</keyword>
<comment type="similarity">
    <text evidence="7 8">Belongs to the PINc/VapC protein family.</text>
</comment>
<comment type="function">
    <text evidence="8">Toxic component of a toxin-antitoxin (TA) system. An RNase.</text>
</comment>
<feature type="domain" description="PIN" evidence="9">
    <location>
        <begin position="6"/>
        <end position="119"/>
    </location>
</feature>
<comment type="caution">
    <text evidence="10">The sequence shown here is derived from an EMBL/GenBank/DDBJ whole genome shotgun (WGS) entry which is preliminary data.</text>
</comment>
<feature type="binding site" evidence="8">
    <location>
        <position position="8"/>
    </location>
    <ligand>
        <name>Mg(2+)</name>
        <dbReference type="ChEBI" id="CHEBI:18420"/>
    </ligand>
</feature>